<gene>
    <name evidence="6" type="ORF">EWE75_12255</name>
</gene>
<feature type="coiled-coil region" evidence="3">
    <location>
        <begin position="293"/>
        <end position="330"/>
    </location>
</feature>
<dbReference type="AlphaFoldDB" id="A0A4Q6Y436"/>
<dbReference type="RefSeq" id="WP_130157845.1">
    <property type="nucleotide sequence ID" value="NZ_SGIS01000017.1"/>
</dbReference>
<feature type="domain" description="Methyl-accepting transducer" evidence="5">
    <location>
        <begin position="29"/>
        <end position="328"/>
    </location>
</feature>
<dbReference type="Pfam" id="PF00015">
    <property type="entry name" value="MCPsignal"/>
    <property type="match status" value="2"/>
</dbReference>
<dbReference type="SUPFAM" id="SSF58104">
    <property type="entry name" value="Methyl-accepting chemotaxis protein (MCP) signaling domain"/>
    <property type="match status" value="2"/>
</dbReference>
<evidence type="ECO:0000256" key="3">
    <source>
        <dbReference type="SAM" id="Coils"/>
    </source>
</evidence>
<reference evidence="6 7" key="1">
    <citation type="submission" date="2019-02" db="EMBL/GenBank/DDBJ databases">
        <authorList>
            <person name="Li Y."/>
        </authorList>
    </citation>
    <scope>NUCLEOTIDE SEQUENCE [LARGE SCALE GENOMIC DNA]</scope>
    <source>
        <strain evidence="6 7">3-7</strain>
    </source>
</reference>
<feature type="domain" description="Methyl-accepting transducer" evidence="5">
    <location>
        <begin position="357"/>
        <end position="628"/>
    </location>
</feature>
<keyword evidence="1 2" id="KW-0807">Transducer</keyword>
<accession>A0A4Q6Y436</accession>
<protein>
    <submittedName>
        <fullName evidence="6">Methyl-accepting chemotaxis protein</fullName>
    </submittedName>
</protein>
<dbReference type="PANTHER" id="PTHR32089:SF112">
    <property type="entry name" value="LYSOZYME-LIKE PROTEIN-RELATED"/>
    <property type="match status" value="1"/>
</dbReference>
<keyword evidence="7" id="KW-1185">Reference proteome</keyword>
<name>A0A4Q6Y436_9SPHN</name>
<dbReference type="GO" id="GO:0016020">
    <property type="term" value="C:membrane"/>
    <property type="evidence" value="ECO:0007669"/>
    <property type="project" value="UniProtKB-SubCell"/>
</dbReference>
<evidence type="ECO:0000313" key="6">
    <source>
        <dbReference type="EMBL" id="RZF64117.1"/>
    </source>
</evidence>
<feature type="region of interest" description="Disordered" evidence="4">
    <location>
        <begin position="1"/>
        <end position="44"/>
    </location>
</feature>
<dbReference type="EMBL" id="SGIS01000017">
    <property type="protein sequence ID" value="RZF64117.1"/>
    <property type="molecule type" value="Genomic_DNA"/>
</dbReference>
<dbReference type="Proteomes" id="UP000292085">
    <property type="component" value="Unassembled WGS sequence"/>
</dbReference>
<dbReference type="PANTHER" id="PTHR32089">
    <property type="entry name" value="METHYL-ACCEPTING CHEMOTAXIS PROTEIN MCPB"/>
    <property type="match status" value="1"/>
</dbReference>
<dbReference type="OrthoDB" id="5292010at2"/>
<keyword evidence="3" id="KW-0175">Coiled coil</keyword>
<dbReference type="GO" id="GO:0007165">
    <property type="term" value="P:signal transduction"/>
    <property type="evidence" value="ECO:0007669"/>
    <property type="project" value="UniProtKB-KW"/>
</dbReference>
<evidence type="ECO:0000313" key="7">
    <source>
        <dbReference type="Proteomes" id="UP000292085"/>
    </source>
</evidence>
<evidence type="ECO:0000256" key="2">
    <source>
        <dbReference type="PROSITE-ProRule" id="PRU00284"/>
    </source>
</evidence>
<comment type="caution">
    <text evidence="6">The sequence shown here is derived from an EMBL/GenBank/DDBJ whole genome shotgun (WGS) entry which is preliminary data.</text>
</comment>
<dbReference type="SMART" id="SM00283">
    <property type="entry name" value="MA"/>
    <property type="match status" value="1"/>
</dbReference>
<dbReference type="InterPro" id="IPR004089">
    <property type="entry name" value="MCPsignal_dom"/>
</dbReference>
<dbReference type="PROSITE" id="PS50111">
    <property type="entry name" value="CHEMOTAXIS_TRANSDUC_2"/>
    <property type="match status" value="2"/>
</dbReference>
<sequence length="639" mass="64878">MALVKKSTLSARGVAAHGPVEPAPDAPPTARKPAKRARPAGSAVERIDQATQELASGIGEASAAAAELQRAMDQIASGAEEAAGAAQESLGLIGALGENFRDARERAEASRRQTEAVQTAFVEVGAQIDGSVIAIERNAERQLATVEIIAALEDAATRIDGIGGAITEISDQTSLLALNATIEAARAGDDGQGFAVVADEVRALAEASETSAGEMQTLAGTVTRAVQDIAASVRSGAALAVSEAETGRQVVAQLDAARGDLATLGEGVREMVDASIEADSALREAERGSEQVASAAEQQSAAASQAQQALEQQSAALEESQQTAEQLGALTQDLRADATDALAIEQVATAAEQLSATVQELSGASGEILIAIEQIGRGAQAQAAATLQSSTAMAQIEKTADLARTRAHTAVERIVAVSASVTDGRAVVERLTDGVAASVAEVRAVLDLLGALGGTARQIEKITDGLALVSVQTSMLAVSGAVEATRAGDAGRGFANVSGDIRKLSRESAAAADRAKDVVRGIQDQVGAVRRDLDQVVATAEIEMGRSRVVIERTRAIAADLDAAREANAAILTGAEAILLSVREVRSGGEQIAQAAELSAGASREAGAAARQQSQGAEMLAAAIEEIASLAAALVDTAA</sequence>
<organism evidence="6 7">
    <name type="scientific">Sphingomonas populi</name>
    <dbReference type="NCBI Taxonomy" id="2484750"/>
    <lineage>
        <taxon>Bacteria</taxon>
        <taxon>Pseudomonadati</taxon>
        <taxon>Pseudomonadota</taxon>
        <taxon>Alphaproteobacteria</taxon>
        <taxon>Sphingomonadales</taxon>
        <taxon>Sphingomonadaceae</taxon>
        <taxon>Sphingomonas</taxon>
    </lineage>
</organism>
<evidence type="ECO:0000256" key="1">
    <source>
        <dbReference type="ARBA" id="ARBA00023224"/>
    </source>
</evidence>
<proteinExistence type="predicted"/>
<evidence type="ECO:0000256" key="4">
    <source>
        <dbReference type="SAM" id="MobiDB-lite"/>
    </source>
</evidence>
<evidence type="ECO:0000259" key="5">
    <source>
        <dbReference type="PROSITE" id="PS50111"/>
    </source>
</evidence>
<dbReference type="Gene3D" id="1.10.287.950">
    <property type="entry name" value="Methyl-accepting chemotaxis protein"/>
    <property type="match status" value="2"/>
</dbReference>